<dbReference type="Proteomes" id="UP001451303">
    <property type="component" value="Unassembled WGS sequence"/>
</dbReference>
<proteinExistence type="predicted"/>
<feature type="region of interest" description="Disordered" evidence="1">
    <location>
        <begin position="67"/>
        <end position="114"/>
    </location>
</feature>
<name>A0ABR3DRH8_NEUIN</name>
<comment type="caution">
    <text evidence="2">The sequence shown here is derived from an EMBL/GenBank/DDBJ whole genome shotgun (WGS) entry which is preliminary data.</text>
</comment>
<evidence type="ECO:0000313" key="2">
    <source>
        <dbReference type="EMBL" id="KAL0474913.1"/>
    </source>
</evidence>
<gene>
    <name evidence="2" type="ORF">QR685DRAFT_26878</name>
</gene>
<feature type="compositionally biased region" description="Polar residues" evidence="1">
    <location>
        <begin position="67"/>
        <end position="90"/>
    </location>
</feature>
<reference evidence="2 3" key="1">
    <citation type="submission" date="2023-09" db="EMBL/GenBank/DDBJ databases">
        <title>Multi-omics analysis of a traditional fermented food reveals byproduct-associated fungal strains for waste-to-food upcycling.</title>
        <authorList>
            <consortium name="Lawrence Berkeley National Laboratory"/>
            <person name="Rekdal V.M."/>
            <person name="Villalobos-Escobedo J.M."/>
            <person name="Rodriguez-Valeron N."/>
            <person name="Garcia M.O."/>
            <person name="Vasquez D.P."/>
            <person name="Damayanti I."/>
            <person name="Sorensen P.M."/>
            <person name="Baidoo E.E."/>
            <person name="De Carvalho A.C."/>
            <person name="Riley R."/>
            <person name="Lipzen A."/>
            <person name="He G."/>
            <person name="Yan M."/>
            <person name="Haridas S."/>
            <person name="Daum C."/>
            <person name="Yoshinaga Y."/>
            <person name="Ng V."/>
            <person name="Grigoriev I.V."/>
            <person name="Munk R."/>
            <person name="Nuraida L."/>
            <person name="Wijaya C.H."/>
            <person name="Morales P.-C."/>
            <person name="Keasling J.D."/>
        </authorList>
    </citation>
    <scope>NUCLEOTIDE SEQUENCE [LARGE SCALE GENOMIC DNA]</scope>
    <source>
        <strain evidence="2 3">FGSC 2613</strain>
    </source>
</reference>
<evidence type="ECO:0000313" key="3">
    <source>
        <dbReference type="Proteomes" id="UP001451303"/>
    </source>
</evidence>
<sequence>MVKVLVLQRDPTDRYLPLMVFILFRKEYVCPKILQVHPLNSPFGAHSRSMLAEGGLKSLRSEDFRTTSHSFSESRSGPKRSLNTDFWNDLNSDERPPTEISEHRTRVGGRRYPGPRQLPPSFGWGIIHVLTWNCPCIDKSRRSLRHSSQQQTPGWDTPAFRLQLATKVCCVQCMPQSLYIFTVTSTGDANNDLRALSSGGTFVHETP</sequence>
<feature type="compositionally biased region" description="Basic and acidic residues" evidence="1">
    <location>
        <begin position="92"/>
        <end position="105"/>
    </location>
</feature>
<accession>A0ABR3DRH8</accession>
<keyword evidence="3" id="KW-1185">Reference proteome</keyword>
<protein>
    <submittedName>
        <fullName evidence="2">Uncharacterized protein</fullName>
    </submittedName>
</protein>
<organism evidence="2 3">
    <name type="scientific">Neurospora intermedia</name>
    <dbReference type="NCBI Taxonomy" id="5142"/>
    <lineage>
        <taxon>Eukaryota</taxon>
        <taxon>Fungi</taxon>
        <taxon>Dikarya</taxon>
        <taxon>Ascomycota</taxon>
        <taxon>Pezizomycotina</taxon>
        <taxon>Sordariomycetes</taxon>
        <taxon>Sordariomycetidae</taxon>
        <taxon>Sordariales</taxon>
        <taxon>Sordariaceae</taxon>
        <taxon>Neurospora</taxon>
    </lineage>
</organism>
<evidence type="ECO:0000256" key="1">
    <source>
        <dbReference type="SAM" id="MobiDB-lite"/>
    </source>
</evidence>
<dbReference type="EMBL" id="JAVLET010000001">
    <property type="protein sequence ID" value="KAL0474913.1"/>
    <property type="molecule type" value="Genomic_DNA"/>
</dbReference>